<organism evidence="2 3">
    <name type="scientific">Peredibacter starrii</name>
    <dbReference type="NCBI Taxonomy" id="28202"/>
    <lineage>
        <taxon>Bacteria</taxon>
        <taxon>Pseudomonadati</taxon>
        <taxon>Bdellovibrionota</taxon>
        <taxon>Bacteriovoracia</taxon>
        <taxon>Bacteriovoracales</taxon>
        <taxon>Bacteriovoracaceae</taxon>
        <taxon>Peredibacter</taxon>
    </lineage>
</organism>
<feature type="signal peptide" evidence="1">
    <location>
        <begin position="1"/>
        <end position="17"/>
    </location>
</feature>
<dbReference type="RefSeq" id="WP_321394899.1">
    <property type="nucleotide sequence ID" value="NZ_CP139487.1"/>
</dbReference>
<dbReference type="AlphaFoldDB" id="A0AAX4HPB7"/>
<dbReference type="Proteomes" id="UP001324634">
    <property type="component" value="Chromosome"/>
</dbReference>
<keyword evidence="3" id="KW-1185">Reference proteome</keyword>
<evidence type="ECO:0000313" key="3">
    <source>
        <dbReference type="Proteomes" id="UP001324634"/>
    </source>
</evidence>
<evidence type="ECO:0000313" key="2">
    <source>
        <dbReference type="EMBL" id="WPU65010.1"/>
    </source>
</evidence>
<keyword evidence="1" id="KW-0732">Signal</keyword>
<sequence length="144" mass="16358">MKFLLTLALLVTTNVFAIDLCSFEETWQFDEALEAQGIKPLKVSANHKAFTNVEKQLIYTAVIQQGWLSKSTMKEALETFGDYFEGGRQGENKGEIQYFNIKGQKLAVVHYWPGDNEYGAVFKHVNGQYFLIATIDDSFISCKK</sequence>
<evidence type="ECO:0000256" key="1">
    <source>
        <dbReference type="SAM" id="SignalP"/>
    </source>
</evidence>
<gene>
    <name evidence="2" type="ORF">SOO65_20140</name>
</gene>
<protein>
    <submittedName>
        <fullName evidence="2">Uncharacterized protein</fullName>
    </submittedName>
</protein>
<dbReference type="KEGG" id="psti:SOO65_20140"/>
<name>A0AAX4HPB7_9BACT</name>
<proteinExistence type="predicted"/>
<feature type="chain" id="PRO_5043915212" evidence="1">
    <location>
        <begin position="18"/>
        <end position="144"/>
    </location>
</feature>
<reference evidence="2 3" key="1">
    <citation type="submission" date="2023-11" db="EMBL/GenBank/DDBJ databases">
        <title>Peredibacter starrii A3.12.</title>
        <authorList>
            <person name="Mitchell R.J."/>
        </authorList>
    </citation>
    <scope>NUCLEOTIDE SEQUENCE [LARGE SCALE GENOMIC DNA]</scope>
    <source>
        <strain evidence="2 3">A3.12</strain>
    </source>
</reference>
<dbReference type="EMBL" id="CP139487">
    <property type="protein sequence ID" value="WPU65010.1"/>
    <property type="molecule type" value="Genomic_DNA"/>
</dbReference>
<accession>A0AAX4HPB7</accession>